<accession>A0A8C2RJY6</accession>
<sequence>MMFWGQTQCHPRRIEKGLQETDLDVPPLIRIQMKVRSLNGFLKLMKCSLMQRKGNHMTKEENRQLKKVERVVVLAPPWTSLICFSEEETGCREREGGKNVVRQLTVTLGEFI</sequence>
<reference evidence="1" key="2">
    <citation type="submission" date="2025-08" db="UniProtKB">
        <authorList>
            <consortium name="Ensembl"/>
        </authorList>
    </citation>
    <scope>IDENTIFICATION</scope>
</reference>
<reference evidence="1" key="1">
    <citation type="submission" date="2019-03" db="EMBL/GenBank/DDBJ databases">
        <title>Genome sequencing and reference-guided assembly of Black Bengal Goat (Capra hircus).</title>
        <authorList>
            <person name="Siddiki A.Z."/>
            <person name="Baten A."/>
            <person name="Billah M."/>
            <person name="Alam M.A.U."/>
            <person name="Shawrob K.S.M."/>
            <person name="Saha S."/>
            <person name="Chowdhury M."/>
            <person name="Rahman A.H."/>
            <person name="Stear M."/>
            <person name="Miah G."/>
            <person name="Das G.B."/>
            <person name="Hossain M.M."/>
            <person name="Kumkum M."/>
            <person name="Islam M.S."/>
            <person name="Mollah A.M."/>
            <person name="Ahsan A."/>
            <person name="Tusar F."/>
            <person name="Khan M.K.I."/>
        </authorList>
    </citation>
    <scope>NUCLEOTIDE SEQUENCE [LARGE SCALE GENOMIC DNA]</scope>
</reference>
<name>A0A8C2RJY6_CAPHI</name>
<proteinExistence type="predicted"/>
<organism evidence="1">
    <name type="scientific">Capra hircus</name>
    <name type="common">Goat</name>
    <dbReference type="NCBI Taxonomy" id="9925"/>
    <lineage>
        <taxon>Eukaryota</taxon>
        <taxon>Metazoa</taxon>
        <taxon>Chordata</taxon>
        <taxon>Craniata</taxon>
        <taxon>Vertebrata</taxon>
        <taxon>Euteleostomi</taxon>
        <taxon>Mammalia</taxon>
        <taxon>Eutheria</taxon>
        <taxon>Laurasiatheria</taxon>
        <taxon>Artiodactyla</taxon>
        <taxon>Ruminantia</taxon>
        <taxon>Pecora</taxon>
        <taxon>Bovidae</taxon>
        <taxon>Caprinae</taxon>
        <taxon>Capra</taxon>
    </lineage>
</organism>
<protein>
    <submittedName>
        <fullName evidence="1">Uncharacterized protein</fullName>
    </submittedName>
</protein>
<dbReference type="AlphaFoldDB" id="A0A8C2RJY6"/>
<evidence type="ECO:0000313" key="1">
    <source>
        <dbReference type="Ensembl" id="ENSCHIP00010029173.1"/>
    </source>
</evidence>
<dbReference type="Ensembl" id="ENSCHIT00010041134.1">
    <property type="protein sequence ID" value="ENSCHIP00010029173.1"/>
    <property type="gene ID" value="ENSCHIG00010021742.1"/>
</dbReference>